<evidence type="ECO:0000259" key="3">
    <source>
        <dbReference type="SMART" id="SM00829"/>
    </source>
</evidence>
<dbReference type="SMART" id="SM00829">
    <property type="entry name" value="PKS_ER"/>
    <property type="match status" value="1"/>
</dbReference>
<reference evidence="4" key="1">
    <citation type="submission" date="2020-05" db="EMBL/GenBank/DDBJ databases">
        <authorList>
            <person name="Chiriac C."/>
            <person name="Salcher M."/>
            <person name="Ghai R."/>
            <person name="Kavagutti S V."/>
        </authorList>
    </citation>
    <scope>NUCLEOTIDE SEQUENCE</scope>
</reference>
<feature type="domain" description="Enoyl reductase (ER)" evidence="3">
    <location>
        <begin position="11"/>
        <end position="319"/>
    </location>
</feature>
<dbReference type="InterPro" id="IPR013154">
    <property type="entry name" value="ADH-like_N"/>
</dbReference>
<dbReference type="InterPro" id="IPR047618">
    <property type="entry name" value="QOR-like"/>
</dbReference>
<dbReference type="InterPro" id="IPR036291">
    <property type="entry name" value="NAD(P)-bd_dom_sf"/>
</dbReference>
<dbReference type="SUPFAM" id="SSF51735">
    <property type="entry name" value="NAD(P)-binding Rossmann-fold domains"/>
    <property type="match status" value="1"/>
</dbReference>
<sequence length="321" mass="34081">MAHAIAMDEPGGPEVLRYRDIPTPIPGHAEVLVRPHAIGVNFIDIYRRQGVYPVSLPHIPGMEGAGEVVARGEGVTGLSIGDRVAFCDAASAYATDVVVAAETAMPVPENMDIDIAGALPLQGITAHYLVNSTFPLEPGHTALIHAGAGGVGLLLIQLAKMRGARVITTVSTPEKEALARVAGADHVIGYDNFDVVARDLTDGIGVDVVFDGVGKATFDRSLNSLRSRGMLVLFGAASGPVDPFDLQRLNSGGSLFITRPSMGHYLQTPEERAWRWNELVEAVQSGRLDVRIGGRYPLAEAARAQEDLAARKTTGKLLLKP</sequence>
<dbReference type="Pfam" id="PF08240">
    <property type="entry name" value="ADH_N"/>
    <property type="match status" value="1"/>
</dbReference>
<evidence type="ECO:0000313" key="4">
    <source>
        <dbReference type="EMBL" id="CAB4575976.1"/>
    </source>
</evidence>
<dbReference type="Gene3D" id="3.90.180.10">
    <property type="entry name" value="Medium-chain alcohol dehydrogenases, catalytic domain"/>
    <property type="match status" value="1"/>
</dbReference>
<proteinExistence type="predicted"/>
<dbReference type="GO" id="GO:0035925">
    <property type="term" value="F:mRNA 3'-UTR AU-rich region binding"/>
    <property type="evidence" value="ECO:0007669"/>
    <property type="project" value="TreeGrafter"/>
</dbReference>
<dbReference type="EMBL" id="CAEZTD010000192">
    <property type="protein sequence ID" value="CAB4575976.1"/>
    <property type="molecule type" value="Genomic_DNA"/>
</dbReference>
<dbReference type="AlphaFoldDB" id="A0A6J6EJG2"/>
<dbReference type="Gene3D" id="3.40.50.720">
    <property type="entry name" value="NAD(P)-binding Rossmann-like Domain"/>
    <property type="match status" value="1"/>
</dbReference>
<dbReference type="GO" id="GO:0070402">
    <property type="term" value="F:NADPH binding"/>
    <property type="evidence" value="ECO:0007669"/>
    <property type="project" value="TreeGrafter"/>
</dbReference>
<dbReference type="GO" id="GO:0003960">
    <property type="term" value="F:quinone reductase (NADPH) activity"/>
    <property type="evidence" value="ECO:0007669"/>
    <property type="project" value="InterPro"/>
</dbReference>
<dbReference type="PROSITE" id="PS01162">
    <property type="entry name" value="QOR_ZETA_CRYSTAL"/>
    <property type="match status" value="1"/>
</dbReference>
<dbReference type="Pfam" id="PF00107">
    <property type="entry name" value="ADH_zinc_N"/>
    <property type="match status" value="1"/>
</dbReference>
<dbReference type="CDD" id="cd05286">
    <property type="entry name" value="QOR2"/>
    <property type="match status" value="1"/>
</dbReference>
<dbReference type="InterPro" id="IPR002364">
    <property type="entry name" value="Quin_OxRdtase/zeta-crystal_CS"/>
</dbReference>
<organism evidence="4">
    <name type="scientific">freshwater metagenome</name>
    <dbReference type="NCBI Taxonomy" id="449393"/>
    <lineage>
        <taxon>unclassified sequences</taxon>
        <taxon>metagenomes</taxon>
        <taxon>ecological metagenomes</taxon>
    </lineage>
</organism>
<accession>A0A6J6EJG2</accession>
<dbReference type="PANTHER" id="PTHR48106">
    <property type="entry name" value="QUINONE OXIDOREDUCTASE PIG3-RELATED"/>
    <property type="match status" value="1"/>
</dbReference>
<name>A0A6J6EJG2_9ZZZZ</name>
<dbReference type="GO" id="GO:0008270">
    <property type="term" value="F:zinc ion binding"/>
    <property type="evidence" value="ECO:0007669"/>
    <property type="project" value="InterPro"/>
</dbReference>
<dbReference type="InterPro" id="IPR013149">
    <property type="entry name" value="ADH-like_C"/>
</dbReference>
<dbReference type="InterPro" id="IPR011032">
    <property type="entry name" value="GroES-like_sf"/>
</dbReference>
<gene>
    <name evidence="4" type="ORF">UFOPK1591_01568</name>
</gene>
<dbReference type="FunFam" id="3.40.50.720:FF:000053">
    <property type="entry name" value="Quinone oxidoreductase 1"/>
    <property type="match status" value="1"/>
</dbReference>
<evidence type="ECO:0000256" key="1">
    <source>
        <dbReference type="ARBA" id="ARBA00022857"/>
    </source>
</evidence>
<dbReference type="GO" id="GO:0005829">
    <property type="term" value="C:cytosol"/>
    <property type="evidence" value="ECO:0007669"/>
    <property type="project" value="TreeGrafter"/>
</dbReference>
<dbReference type="InterPro" id="IPR020843">
    <property type="entry name" value="ER"/>
</dbReference>
<keyword evidence="2" id="KW-0560">Oxidoreductase</keyword>
<keyword evidence="1" id="KW-0521">NADP</keyword>
<dbReference type="SUPFAM" id="SSF50129">
    <property type="entry name" value="GroES-like"/>
    <property type="match status" value="1"/>
</dbReference>
<protein>
    <submittedName>
        <fullName evidence="4">Unannotated protein</fullName>
    </submittedName>
</protein>
<dbReference type="PANTHER" id="PTHR48106:SF13">
    <property type="entry name" value="QUINONE OXIDOREDUCTASE-RELATED"/>
    <property type="match status" value="1"/>
</dbReference>
<evidence type="ECO:0000256" key="2">
    <source>
        <dbReference type="ARBA" id="ARBA00023002"/>
    </source>
</evidence>